<name>A0A1N6GC26_9FLAO</name>
<sequence>MSWYKFCEFYRVENYFKTNTNMKYSKLNLAKEAIAHKGFLKKIPDMFRMVNMWRKGNYPVKSMDLILPLVGLLYVISPIDIIPDFIIVAGVLDDLAVLSLAIPKLIREVDKFLLWEAEQKYSTNGAKIIDAEIV</sequence>
<dbReference type="Proteomes" id="UP000184782">
    <property type="component" value="Unassembled WGS sequence"/>
</dbReference>
<evidence type="ECO:0000259" key="5">
    <source>
        <dbReference type="Pfam" id="PF06803"/>
    </source>
</evidence>
<gene>
    <name evidence="6" type="ORF">SAMN05421769_2037</name>
</gene>
<protein>
    <submittedName>
        <fullName evidence="6">Uncharacterized membrane protein YkvA, DUF1232 family</fullName>
    </submittedName>
</protein>
<feature type="domain" description="DUF1232" evidence="5">
    <location>
        <begin position="67"/>
        <end position="100"/>
    </location>
</feature>
<proteinExistence type="predicted"/>
<keyword evidence="2" id="KW-0812">Transmembrane</keyword>
<evidence type="ECO:0000256" key="4">
    <source>
        <dbReference type="ARBA" id="ARBA00023136"/>
    </source>
</evidence>
<evidence type="ECO:0000313" key="7">
    <source>
        <dbReference type="Proteomes" id="UP000184782"/>
    </source>
</evidence>
<dbReference type="GO" id="GO:0012505">
    <property type="term" value="C:endomembrane system"/>
    <property type="evidence" value="ECO:0007669"/>
    <property type="project" value="UniProtKB-SubCell"/>
</dbReference>
<comment type="subcellular location">
    <subcellularLocation>
        <location evidence="1">Endomembrane system</location>
        <topology evidence="1">Multi-pass membrane protein</topology>
    </subcellularLocation>
</comment>
<evidence type="ECO:0000256" key="2">
    <source>
        <dbReference type="ARBA" id="ARBA00022692"/>
    </source>
</evidence>
<reference evidence="7" key="1">
    <citation type="submission" date="2016-12" db="EMBL/GenBank/DDBJ databases">
        <authorList>
            <person name="Varghese N."/>
            <person name="Submissions S."/>
        </authorList>
    </citation>
    <scope>NUCLEOTIDE SEQUENCE [LARGE SCALE GENOMIC DNA]</scope>
    <source>
        <strain evidence="7">DSM 16779</strain>
    </source>
</reference>
<dbReference type="Pfam" id="PF06803">
    <property type="entry name" value="DUF1232"/>
    <property type="match status" value="1"/>
</dbReference>
<accession>A0A1N6GC26</accession>
<evidence type="ECO:0000256" key="1">
    <source>
        <dbReference type="ARBA" id="ARBA00004127"/>
    </source>
</evidence>
<dbReference type="AlphaFoldDB" id="A0A1N6GC26"/>
<evidence type="ECO:0000256" key="3">
    <source>
        <dbReference type="ARBA" id="ARBA00022989"/>
    </source>
</evidence>
<keyword evidence="7" id="KW-1185">Reference proteome</keyword>
<evidence type="ECO:0000313" key="6">
    <source>
        <dbReference type="EMBL" id="SIO05100.1"/>
    </source>
</evidence>
<keyword evidence="3" id="KW-1133">Transmembrane helix</keyword>
<dbReference type="STRING" id="59733.SAMN05421769_2037"/>
<dbReference type="InterPro" id="IPR010652">
    <property type="entry name" value="DUF1232"/>
</dbReference>
<organism evidence="6 7">
    <name type="scientific">Chryseobacterium scophthalmum</name>
    <dbReference type="NCBI Taxonomy" id="59733"/>
    <lineage>
        <taxon>Bacteria</taxon>
        <taxon>Pseudomonadati</taxon>
        <taxon>Bacteroidota</taxon>
        <taxon>Flavobacteriia</taxon>
        <taxon>Flavobacteriales</taxon>
        <taxon>Weeksellaceae</taxon>
        <taxon>Chryseobacterium group</taxon>
        <taxon>Chryseobacterium</taxon>
    </lineage>
</organism>
<keyword evidence="4" id="KW-0472">Membrane</keyword>
<dbReference type="EMBL" id="FSRQ01000001">
    <property type="protein sequence ID" value="SIO05100.1"/>
    <property type="molecule type" value="Genomic_DNA"/>
</dbReference>